<feature type="active site" evidence="2">
    <location>
        <position position="260"/>
    </location>
</feature>
<organism evidence="5 6">
    <name type="scientific">Rossellomorea pakistanensis</name>
    <dbReference type="NCBI Taxonomy" id="992288"/>
    <lineage>
        <taxon>Bacteria</taxon>
        <taxon>Bacillati</taxon>
        <taxon>Bacillota</taxon>
        <taxon>Bacilli</taxon>
        <taxon>Bacillales</taxon>
        <taxon>Bacillaceae</taxon>
        <taxon>Rossellomorea</taxon>
    </lineage>
</organism>
<dbReference type="InterPro" id="IPR016162">
    <property type="entry name" value="Ald_DH_N"/>
</dbReference>
<comment type="similarity">
    <text evidence="3">Belongs to the aldehyde dehydrogenase family.</text>
</comment>
<dbReference type="InterPro" id="IPR016163">
    <property type="entry name" value="Ald_DH_C"/>
</dbReference>
<evidence type="ECO:0000259" key="4">
    <source>
        <dbReference type="Pfam" id="PF00171"/>
    </source>
</evidence>
<dbReference type="EC" id="1.2.1.3" evidence="5"/>
<dbReference type="SUPFAM" id="SSF53720">
    <property type="entry name" value="ALDH-like"/>
    <property type="match status" value="1"/>
</dbReference>
<dbReference type="InterPro" id="IPR016161">
    <property type="entry name" value="Ald_DH/histidinol_DH"/>
</dbReference>
<dbReference type="InterPro" id="IPR029510">
    <property type="entry name" value="Ald_DH_CS_GLU"/>
</dbReference>
<dbReference type="GO" id="GO:0004029">
    <property type="term" value="F:aldehyde dehydrogenase (NAD+) activity"/>
    <property type="evidence" value="ECO:0007669"/>
    <property type="project" value="UniProtKB-EC"/>
</dbReference>
<accession>A0ABS2NJ71</accession>
<dbReference type="Proteomes" id="UP001646157">
    <property type="component" value="Unassembled WGS sequence"/>
</dbReference>
<gene>
    <name evidence="5" type="ORF">JOC86_004150</name>
</gene>
<evidence type="ECO:0000256" key="1">
    <source>
        <dbReference type="ARBA" id="ARBA00023002"/>
    </source>
</evidence>
<keyword evidence="1 3" id="KW-0560">Oxidoreductase</keyword>
<dbReference type="EMBL" id="JAFBDZ010000005">
    <property type="protein sequence ID" value="MBM7587576.1"/>
    <property type="molecule type" value="Genomic_DNA"/>
</dbReference>
<feature type="domain" description="Aldehyde dehydrogenase" evidence="4">
    <location>
        <begin position="23"/>
        <end position="487"/>
    </location>
</feature>
<dbReference type="Gene3D" id="3.40.605.10">
    <property type="entry name" value="Aldehyde Dehydrogenase, Chain A, domain 1"/>
    <property type="match status" value="1"/>
</dbReference>
<name>A0ABS2NJ71_9BACI</name>
<evidence type="ECO:0000313" key="6">
    <source>
        <dbReference type="Proteomes" id="UP001646157"/>
    </source>
</evidence>
<proteinExistence type="inferred from homology"/>
<dbReference type="Gene3D" id="3.40.309.10">
    <property type="entry name" value="Aldehyde Dehydrogenase, Chain A, domain 2"/>
    <property type="match status" value="1"/>
</dbReference>
<comment type="caution">
    <text evidence="5">The sequence shown here is derived from an EMBL/GenBank/DDBJ whole genome shotgun (WGS) entry which is preliminary data.</text>
</comment>
<reference evidence="5 6" key="1">
    <citation type="submission" date="2021-01" db="EMBL/GenBank/DDBJ databases">
        <title>Genomic Encyclopedia of Type Strains, Phase IV (KMG-IV): sequencing the most valuable type-strain genomes for metagenomic binning, comparative biology and taxonomic classification.</title>
        <authorList>
            <person name="Goeker M."/>
        </authorList>
    </citation>
    <scope>NUCLEOTIDE SEQUENCE [LARGE SCALE GENOMIC DNA]</scope>
    <source>
        <strain evidence="5 6">DSM 24834</strain>
    </source>
</reference>
<dbReference type="Pfam" id="PF00171">
    <property type="entry name" value="Aldedh"/>
    <property type="match status" value="1"/>
</dbReference>
<dbReference type="PROSITE" id="PS00687">
    <property type="entry name" value="ALDEHYDE_DEHYDR_GLU"/>
    <property type="match status" value="1"/>
</dbReference>
<evidence type="ECO:0000256" key="3">
    <source>
        <dbReference type="RuleBase" id="RU003345"/>
    </source>
</evidence>
<keyword evidence="6" id="KW-1185">Reference proteome</keyword>
<dbReference type="InterPro" id="IPR015590">
    <property type="entry name" value="Aldehyde_DH_dom"/>
</dbReference>
<dbReference type="RefSeq" id="WP_205174759.1">
    <property type="nucleotide sequence ID" value="NZ_JAFBDZ010000005.1"/>
</dbReference>
<sequence length="506" mass="54782">MKASVQILEFPLYINGEWKPAINGETIEVVNPATGEVAAKVAKAGKADVEEAVASARCAFDSGVWSKKSPQERADVLVQFGNKIMEHAEELGYLESISSGATVRRISNLDILSIVDLLQQTAKFTVEYPYVESLPTLPFPGPSNNQVWREPLGVVAAVTPWNFPMILAMWKLAPALAMGNSIVIKPASNTPLSTLKLAELAAEAGIPAGVFNVVSGPGASIGEVLVTHPSVDKVAFTGSTDVGRRIMQLASGTVKRLTLELGGKSPAIVLPDADLDITIPGILFGFLTHSGQVCESGTRVLVHDSIYEQVIKQLSELAGSIKIGNPLDIETGMGPLVSKQQLESVLSYIESGIQEGARLVCGGKRRIVEGFENGYYIEPTIFADVHNDMKIAREEIFGPVLSVIRYSTVEEAIDIANNTIYGLAGGIWSKDVNKAMKIARELKAGTIWINDWHMMRSDAPFGGYKQSGFGRELGRHALDEYSQIKHVHCSLVPEVSQRPWYQMLLG</sequence>
<protein>
    <submittedName>
        <fullName evidence="5">Aldehyde dehydrogenase (NAD+)</fullName>
        <ecNumber evidence="5">1.2.1.3</ecNumber>
    </submittedName>
</protein>
<evidence type="ECO:0000256" key="2">
    <source>
        <dbReference type="PROSITE-ProRule" id="PRU10007"/>
    </source>
</evidence>
<dbReference type="PANTHER" id="PTHR11699">
    <property type="entry name" value="ALDEHYDE DEHYDROGENASE-RELATED"/>
    <property type="match status" value="1"/>
</dbReference>
<evidence type="ECO:0000313" key="5">
    <source>
        <dbReference type="EMBL" id="MBM7587576.1"/>
    </source>
</evidence>